<sequence>MRVDIDFGKPHTAAWDANTTCGRAFEAFRTAFEYGETADFLALVTDDFRFSVPLPYDDWKEPQFGRQRFIELVQFEREVLQVALTPQFQLFDSQYGVVVFRAEGLLSNQPYHNVLTVVFEFEDEWIRSFHEFVGMPLKNY</sequence>
<comment type="caution">
    <text evidence="1">The sequence shown here is derived from an EMBL/GenBank/DDBJ whole genome shotgun (WGS) entry which is preliminary data.</text>
</comment>
<dbReference type="InterPro" id="IPR032710">
    <property type="entry name" value="NTF2-like_dom_sf"/>
</dbReference>
<dbReference type="RefSeq" id="WP_076165963.1">
    <property type="nucleotide sequence ID" value="NZ_MRTP01000001.1"/>
</dbReference>
<protein>
    <recommendedName>
        <fullName evidence="3">Ketosteroid isomerase</fullName>
    </recommendedName>
</protein>
<dbReference type="Proteomes" id="UP000187172">
    <property type="component" value="Unassembled WGS sequence"/>
</dbReference>
<dbReference type="EMBL" id="MRTP01000001">
    <property type="protein sequence ID" value="OMF57715.1"/>
    <property type="molecule type" value="Genomic_DNA"/>
</dbReference>
<dbReference type="AlphaFoldDB" id="A0A1R1F0W2"/>
<keyword evidence="2" id="KW-1185">Reference proteome</keyword>
<dbReference type="STRING" id="297318.BK138_03740"/>
<accession>A0A1R1F0W2</accession>
<name>A0A1R1F0W2_9BACL</name>
<dbReference type="Gene3D" id="3.10.450.50">
    <property type="match status" value="1"/>
</dbReference>
<organism evidence="1 2">
    <name type="scientific">Paenibacillus rhizosphaerae</name>
    <dbReference type="NCBI Taxonomy" id="297318"/>
    <lineage>
        <taxon>Bacteria</taxon>
        <taxon>Bacillati</taxon>
        <taxon>Bacillota</taxon>
        <taxon>Bacilli</taxon>
        <taxon>Bacillales</taxon>
        <taxon>Paenibacillaceae</taxon>
        <taxon>Paenibacillus</taxon>
    </lineage>
</organism>
<proteinExistence type="predicted"/>
<reference evidence="1 2" key="1">
    <citation type="submission" date="2016-11" db="EMBL/GenBank/DDBJ databases">
        <title>Paenibacillus species isolates.</title>
        <authorList>
            <person name="Beno S.M."/>
        </authorList>
    </citation>
    <scope>NUCLEOTIDE SEQUENCE [LARGE SCALE GENOMIC DNA]</scope>
    <source>
        <strain evidence="1 2">FSL R5-0378</strain>
    </source>
</reference>
<evidence type="ECO:0000313" key="2">
    <source>
        <dbReference type="Proteomes" id="UP000187172"/>
    </source>
</evidence>
<gene>
    <name evidence="1" type="ORF">BK138_03740</name>
</gene>
<dbReference type="SUPFAM" id="SSF54427">
    <property type="entry name" value="NTF2-like"/>
    <property type="match status" value="1"/>
</dbReference>
<evidence type="ECO:0000313" key="1">
    <source>
        <dbReference type="EMBL" id="OMF57715.1"/>
    </source>
</evidence>
<evidence type="ECO:0008006" key="3">
    <source>
        <dbReference type="Google" id="ProtNLM"/>
    </source>
</evidence>